<accession>A0ABD3APH0</accession>
<evidence type="ECO:0000313" key="1">
    <source>
        <dbReference type="EMBL" id="KAL3533092.1"/>
    </source>
</evidence>
<keyword evidence="2" id="KW-1185">Reference proteome</keyword>
<evidence type="ECO:0000313" key="2">
    <source>
        <dbReference type="Proteomes" id="UP001630127"/>
    </source>
</evidence>
<protein>
    <submittedName>
        <fullName evidence="1">Uncharacterized protein</fullName>
    </submittedName>
</protein>
<organism evidence="1 2">
    <name type="scientific">Cinchona calisaya</name>
    <dbReference type="NCBI Taxonomy" id="153742"/>
    <lineage>
        <taxon>Eukaryota</taxon>
        <taxon>Viridiplantae</taxon>
        <taxon>Streptophyta</taxon>
        <taxon>Embryophyta</taxon>
        <taxon>Tracheophyta</taxon>
        <taxon>Spermatophyta</taxon>
        <taxon>Magnoliopsida</taxon>
        <taxon>eudicotyledons</taxon>
        <taxon>Gunneridae</taxon>
        <taxon>Pentapetalae</taxon>
        <taxon>asterids</taxon>
        <taxon>lamiids</taxon>
        <taxon>Gentianales</taxon>
        <taxon>Rubiaceae</taxon>
        <taxon>Cinchonoideae</taxon>
        <taxon>Cinchoneae</taxon>
        <taxon>Cinchona</taxon>
    </lineage>
</organism>
<dbReference type="Proteomes" id="UP001630127">
    <property type="component" value="Unassembled WGS sequence"/>
</dbReference>
<proteinExistence type="predicted"/>
<gene>
    <name evidence="1" type="ORF">ACH5RR_006613</name>
</gene>
<dbReference type="AlphaFoldDB" id="A0ABD3APH0"/>
<sequence>MAEQLGATCSTELDPSIMQSSPWMLEQRNLVGQCRRKNFWSIQGGLKLQTICGKSSQKKNILCGKLFLQLVPVLPLTVACHQHICSLFAWTTTGTPRLALADPDGSETSQSVETYNA</sequence>
<reference evidence="1 2" key="1">
    <citation type="submission" date="2024-11" db="EMBL/GenBank/DDBJ databases">
        <title>A near-complete genome assembly of Cinchona calisaya.</title>
        <authorList>
            <person name="Lian D.C."/>
            <person name="Zhao X.W."/>
            <person name="Wei L."/>
        </authorList>
    </citation>
    <scope>NUCLEOTIDE SEQUENCE [LARGE SCALE GENOMIC DNA]</scope>
    <source>
        <tissue evidence="1">Nenye</tissue>
    </source>
</reference>
<comment type="caution">
    <text evidence="1">The sequence shown here is derived from an EMBL/GenBank/DDBJ whole genome shotgun (WGS) entry which is preliminary data.</text>
</comment>
<dbReference type="EMBL" id="JBJUIK010000003">
    <property type="protein sequence ID" value="KAL3533092.1"/>
    <property type="molecule type" value="Genomic_DNA"/>
</dbReference>
<name>A0ABD3APH0_9GENT</name>